<comment type="similarity">
    <text evidence="5">Belongs to the CbiD family.</text>
</comment>
<evidence type="ECO:0000256" key="1">
    <source>
        <dbReference type="ARBA" id="ARBA00022573"/>
    </source>
</evidence>
<dbReference type="Pfam" id="PF01888">
    <property type="entry name" value="CbiD"/>
    <property type="match status" value="1"/>
</dbReference>
<dbReference type="PIRSF" id="PIRSF026782">
    <property type="entry name" value="CbiD"/>
    <property type="match status" value="1"/>
</dbReference>
<keyword evidence="2 5" id="KW-0489">Methyltransferase</keyword>
<dbReference type="HAMAP" id="MF_00787">
    <property type="entry name" value="CbiD"/>
    <property type="match status" value="1"/>
</dbReference>
<keyword evidence="1 5" id="KW-0169">Cobalamin biosynthesis</keyword>
<dbReference type="RefSeq" id="WP_077244331.1">
    <property type="nucleotide sequence ID" value="NZ_MUZR01000028.1"/>
</dbReference>
<dbReference type="Proteomes" id="UP000189177">
    <property type="component" value="Unassembled WGS sequence"/>
</dbReference>
<keyword evidence="3 5" id="KW-0808">Transferase</keyword>
<dbReference type="NCBIfam" id="NF000849">
    <property type="entry name" value="PRK00075.1-1"/>
    <property type="match status" value="1"/>
</dbReference>
<dbReference type="GO" id="GO:0043780">
    <property type="term" value="F:cobalt-precorrin-5B C1-methyltransferase activity"/>
    <property type="evidence" value="ECO:0007669"/>
    <property type="project" value="RHEA"/>
</dbReference>
<dbReference type="EC" id="2.1.1.195" evidence="5"/>
<evidence type="ECO:0000256" key="4">
    <source>
        <dbReference type="ARBA" id="ARBA00022691"/>
    </source>
</evidence>
<name>A0A1V2ZXZ0_9GAMM</name>
<proteinExistence type="inferred from homology"/>
<comment type="function">
    <text evidence="5">Catalyzes the methylation of C-1 in cobalt-precorrin-5B to form cobalt-precorrin-6A.</text>
</comment>
<keyword evidence="4 5" id="KW-0949">S-adenosyl-L-methionine</keyword>
<dbReference type="Gene3D" id="3.30.2110.10">
    <property type="entry name" value="CbiD-like"/>
    <property type="match status" value="1"/>
</dbReference>
<dbReference type="EMBL" id="MUZR01000028">
    <property type="protein sequence ID" value="OOC09939.1"/>
    <property type="molecule type" value="Genomic_DNA"/>
</dbReference>
<dbReference type="InterPro" id="IPR036074">
    <property type="entry name" value="CbiD_sf"/>
</dbReference>
<comment type="caution">
    <text evidence="6">The sequence shown here is derived from an EMBL/GenBank/DDBJ whole genome shotgun (WGS) entry which is preliminary data.</text>
</comment>
<keyword evidence="7" id="KW-1185">Reference proteome</keyword>
<evidence type="ECO:0000313" key="6">
    <source>
        <dbReference type="EMBL" id="OOC09939.1"/>
    </source>
</evidence>
<dbReference type="SUPFAM" id="SSF111342">
    <property type="entry name" value="CbiD-like"/>
    <property type="match status" value="1"/>
</dbReference>
<evidence type="ECO:0000256" key="5">
    <source>
        <dbReference type="HAMAP-Rule" id="MF_00787"/>
    </source>
</evidence>
<evidence type="ECO:0000313" key="7">
    <source>
        <dbReference type="Proteomes" id="UP000189177"/>
    </source>
</evidence>
<organism evidence="6 7">
    <name type="scientific">Thioalkalivibrio halophilus</name>
    <dbReference type="NCBI Taxonomy" id="252474"/>
    <lineage>
        <taxon>Bacteria</taxon>
        <taxon>Pseudomonadati</taxon>
        <taxon>Pseudomonadota</taxon>
        <taxon>Gammaproteobacteria</taxon>
        <taxon>Chromatiales</taxon>
        <taxon>Ectothiorhodospiraceae</taxon>
        <taxon>Thioalkalivibrio</taxon>
    </lineage>
</organism>
<comment type="pathway">
    <text evidence="5">Cofactor biosynthesis; adenosylcobalamin biosynthesis; cob(II)yrinate a,c-diamide from sirohydrochlorin (anaerobic route): step 6/10.</text>
</comment>
<reference evidence="6 7" key="1">
    <citation type="submission" date="2017-02" db="EMBL/GenBank/DDBJ databases">
        <title>Genomic diversity within the haloalkaliphilic genus Thioalkalivibrio.</title>
        <authorList>
            <person name="Ahn A.-C."/>
            <person name="Meier-Kolthoff J."/>
            <person name="Overmars L."/>
            <person name="Richter M."/>
            <person name="Woyke T."/>
            <person name="Sorokin D.Y."/>
            <person name="Muyzer G."/>
        </authorList>
    </citation>
    <scope>NUCLEOTIDE SEQUENCE [LARGE SCALE GENOMIC DNA]</scope>
    <source>
        <strain evidence="6 7">HL17</strain>
    </source>
</reference>
<dbReference type="InterPro" id="IPR002748">
    <property type="entry name" value="CbiD"/>
</dbReference>
<dbReference type="STRING" id="252474.B1A74_08155"/>
<comment type="catalytic activity">
    <reaction evidence="5">
        <text>Co-precorrin-5B + S-adenosyl-L-methionine = Co-precorrin-6A + S-adenosyl-L-homocysteine</text>
        <dbReference type="Rhea" id="RHEA:26285"/>
        <dbReference type="ChEBI" id="CHEBI:57856"/>
        <dbReference type="ChEBI" id="CHEBI:59789"/>
        <dbReference type="ChEBI" id="CHEBI:60063"/>
        <dbReference type="ChEBI" id="CHEBI:60064"/>
        <dbReference type="EC" id="2.1.1.195"/>
    </reaction>
</comment>
<accession>A0A1V2ZXZ0</accession>
<evidence type="ECO:0000256" key="2">
    <source>
        <dbReference type="ARBA" id="ARBA00022603"/>
    </source>
</evidence>
<dbReference type="GO" id="GO:0019251">
    <property type="term" value="P:anaerobic cobalamin biosynthetic process"/>
    <property type="evidence" value="ECO:0007669"/>
    <property type="project" value="UniProtKB-UniRule"/>
</dbReference>
<dbReference type="AlphaFoldDB" id="A0A1V2ZXZ0"/>
<dbReference type="PANTHER" id="PTHR35863">
    <property type="entry name" value="COBALT-PRECORRIN-5B C(1)-METHYLTRANSFERASE"/>
    <property type="match status" value="1"/>
</dbReference>
<evidence type="ECO:0000256" key="3">
    <source>
        <dbReference type="ARBA" id="ARBA00022679"/>
    </source>
</evidence>
<gene>
    <name evidence="5" type="primary">cbiD</name>
    <name evidence="6" type="ORF">B1A74_08155</name>
</gene>
<dbReference type="GO" id="GO:0032259">
    <property type="term" value="P:methylation"/>
    <property type="evidence" value="ECO:0007669"/>
    <property type="project" value="UniProtKB-KW"/>
</dbReference>
<dbReference type="UniPathway" id="UPA00148">
    <property type="reaction ID" value="UER00227"/>
</dbReference>
<dbReference type="OrthoDB" id="6439987at2"/>
<dbReference type="PANTHER" id="PTHR35863:SF1">
    <property type="entry name" value="COBALT-PRECORRIN-5B C(1)-METHYLTRANSFERASE"/>
    <property type="match status" value="1"/>
</dbReference>
<sequence>MRAESRDGTAPLRTGLTTGTSATAAALGAARLALAGERSAAAEVVLPRGQVVSLALASLERVPGGAEAAVIKDAGDDPDATHGARIRARVEPRPAAGVTFVAGPGVGTVTRTGLVLSPGEPAINPVPRRMISDHLERLARELGHAGGFRVTLGVDGGERIARRTMNPRLGILGGISILGTTGIVRPFSCSAYIASIHQAIDVARANGLPQVACCTGGTSERTASERYGLDEMGLVEMGDFFGAALKYLRRQPLPRVALVAGFAKLGKFAAGHPDTHSRSSAIDLDFIAATAEAAGADAALARRIRGCNTSIEALAVCQEAGVALGDRIAALALEQARSYQLPDTTLEVVAVDRQGRVVGTAGDSADAPGVTR</sequence>
<dbReference type="NCBIfam" id="TIGR00312">
    <property type="entry name" value="cbiD"/>
    <property type="match status" value="1"/>
</dbReference>
<protein>
    <recommendedName>
        <fullName evidence="5">Cobalt-precorrin-5B C(1)-methyltransferase</fullName>
        <ecNumber evidence="5">2.1.1.195</ecNumber>
    </recommendedName>
    <alternativeName>
        <fullName evidence="5">Cobalt-precorrin-6A synthase</fullName>
    </alternativeName>
</protein>